<proteinExistence type="predicted"/>
<dbReference type="Gramene" id="MELO3C030191.2.1">
    <property type="protein sequence ID" value="MELO3C030191.2.1"/>
    <property type="gene ID" value="MELO3C030191.2"/>
</dbReference>
<evidence type="ECO:0000313" key="1">
    <source>
        <dbReference type="EnsemblPlants" id="MELO3C030191.2.1"/>
    </source>
</evidence>
<dbReference type="EnsemblPlants" id="MELO3C030191.2.1">
    <property type="protein sequence ID" value="MELO3C030191.2.1"/>
    <property type="gene ID" value="MELO3C030191.2"/>
</dbReference>
<protein>
    <submittedName>
        <fullName evidence="1">Uncharacterized protein</fullName>
    </submittedName>
</protein>
<name>A0A9I9E8M5_CUCME</name>
<dbReference type="AlphaFoldDB" id="A0A9I9E8M5"/>
<accession>A0A9I9E8M5</accession>
<sequence length="59" mass="6854">MYMTFLLFRFTFLSKPAFSAVKFVSTISRSSTKRTILIPDWKTRFAILMSMLELVGLTL</sequence>
<organism evidence="1">
    <name type="scientific">Cucumis melo</name>
    <name type="common">Muskmelon</name>
    <dbReference type="NCBI Taxonomy" id="3656"/>
    <lineage>
        <taxon>Eukaryota</taxon>
        <taxon>Viridiplantae</taxon>
        <taxon>Streptophyta</taxon>
        <taxon>Embryophyta</taxon>
        <taxon>Tracheophyta</taxon>
        <taxon>Spermatophyta</taxon>
        <taxon>Magnoliopsida</taxon>
        <taxon>eudicotyledons</taxon>
        <taxon>Gunneridae</taxon>
        <taxon>Pentapetalae</taxon>
        <taxon>rosids</taxon>
        <taxon>fabids</taxon>
        <taxon>Cucurbitales</taxon>
        <taxon>Cucurbitaceae</taxon>
        <taxon>Benincaseae</taxon>
        <taxon>Cucumis</taxon>
    </lineage>
</organism>
<reference evidence="1" key="1">
    <citation type="submission" date="2023-03" db="UniProtKB">
        <authorList>
            <consortium name="EnsemblPlants"/>
        </authorList>
    </citation>
    <scope>IDENTIFICATION</scope>
</reference>